<gene>
    <name evidence="2" type="ORF">MATL_G00037730</name>
</gene>
<comment type="caution">
    <text evidence="2">The sequence shown here is derived from an EMBL/GenBank/DDBJ whole genome shotgun (WGS) entry which is preliminary data.</text>
</comment>
<sequence>MQLCSILGVVTLLLPLWEVGCLQLSTNSKPRAPKAPRGLGGALRRHKRSWVWNQFFVLEEYTGNDPLYVGKVRLSSLDRLCFC</sequence>
<feature type="chain" id="PRO_5039019204" evidence="1">
    <location>
        <begin position="22"/>
        <end position="83"/>
    </location>
</feature>
<feature type="signal peptide" evidence="1">
    <location>
        <begin position="1"/>
        <end position="21"/>
    </location>
</feature>
<dbReference type="AlphaFoldDB" id="A0A9D3QDW1"/>
<evidence type="ECO:0000256" key="1">
    <source>
        <dbReference type="SAM" id="SignalP"/>
    </source>
</evidence>
<keyword evidence="3" id="KW-1185">Reference proteome</keyword>
<name>A0A9D3QDW1_MEGAT</name>
<protein>
    <submittedName>
        <fullName evidence="2">Uncharacterized protein</fullName>
    </submittedName>
</protein>
<dbReference type="EMBL" id="JAFDVH010000002">
    <property type="protein sequence ID" value="KAG7488681.1"/>
    <property type="molecule type" value="Genomic_DNA"/>
</dbReference>
<reference evidence="2" key="1">
    <citation type="submission" date="2021-01" db="EMBL/GenBank/DDBJ databases">
        <authorList>
            <person name="Zahm M."/>
            <person name="Roques C."/>
            <person name="Cabau C."/>
            <person name="Klopp C."/>
            <person name="Donnadieu C."/>
            <person name="Jouanno E."/>
            <person name="Lampietro C."/>
            <person name="Louis A."/>
            <person name="Herpin A."/>
            <person name="Echchiki A."/>
            <person name="Berthelot C."/>
            <person name="Parey E."/>
            <person name="Roest-Crollius H."/>
            <person name="Braasch I."/>
            <person name="Postlethwait J."/>
            <person name="Bobe J."/>
            <person name="Montfort J."/>
            <person name="Bouchez O."/>
            <person name="Begum T."/>
            <person name="Mejri S."/>
            <person name="Adams A."/>
            <person name="Chen W.-J."/>
            <person name="Guiguen Y."/>
        </authorList>
    </citation>
    <scope>NUCLEOTIDE SEQUENCE</scope>
    <source>
        <strain evidence="2">YG-15Mar2019-1</strain>
        <tissue evidence="2">Brain</tissue>
    </source>
</reference>
<proteinExistence type="predicted"/>
<dbReference type="Proteomes" id="UP001046870">
    <property type="component" value="Chromosome 2"/>
</dbReference>
<dbReference type="OrthoDB" id="8925934at2759"/>
<keyword evidence="1" id="KW-0732">Signal</keyword>
<evidence type="ECO:0000313" key="3">
    <source>
        <dbReference type="Proteomes" id="UP001046870"/>
    </source>
</evidence>
<organism evidence="2 3">
    <name type="scientific">Megalops atlanticus</name>
    <name type="common">Tarpon</name>
    <name type="synonym">Clupea gigantea</name>
    <dbReference type="NCBI Taxonomy" id="7932"/>
    <lineage>
        <taxon>Eukaryota</taxon>
        <taxon>Metazoa</taxon>
        <taxon>Chordata</taxon>
        <taxon>Craniata</taxon>
        <taxon>Vertebrata</taxon>
        <taxon>Euteleostomi</taxon>
        <taxon>Actinopterygii</taxon>
        <taxon>Neopterygii</taxon>
        <taxon>Teleostei</taxon>
        <taxon>Elopiformes</taxon>
        <taxon>Megalopidae</taxon>
        <taxon>Megalops</taxon>
    </lineage>
</organism>
<evidence type="ECO:0000313" key="2">
    <source>
        <dbReference type="EMBL" id="KAG7488681.1"/>
    </source>
</evidence>
<accession>A0A9D3QDW1</accession>